<dbReference type="InterPro" id="IPR037396">
    <property type="entry name" value="FMN_HAD"/>
</dbReference>
<dbReference type="EMBL" id="CP028901">
    <property type="protein sequence ID" value="AWB32810.1"/>
    <property type="molecule type" value="Genomic_DNA"/>
</dbReference>
<dbReference type="OrthoDB" id="8717062at2"/>
<dbReference type="PANTHER" id="PTHR10578">
    <property type="entry name" value="S -2-HYDROXY-ACID OXIDASE-RELATED"/>
    <property type="match status" value="1"/>
</dbReference>
<evidence type="ECO:0000256" key="3">
    <source>
        <dbReference type="ARBA" id="ARBA00022643"/>
    </source>
</evidence>
<dbReference type="SUPFAM" id="SSF51395">
    <property type="entry name" value="FMN-linked oxidoreductases"/>
    <property type="match status" value="1"/>
</dbReference>
<dbReference type="InterPro" id="IPR013785">
    <property type="entry name" value="Aldolase_TIM"/>
</dbReference>
<feature type="binding site" evidence="7">
    <location>
        <position position="220"/>
    </location>
    <ligand>
        <name>FMN</name>
        <dbReference type="ChEBI" id="CHEBI:58210"/>
    </ligand>
</feature>
<evidence type="ECO:0000256" key="6">
    <source>
        <dbReference type="PIRSR" id="PIRSR000138-1"/>
    </source>
</evidence>
<dbReference type="PROSITE" id="PS00557">
    <property type="entry name" value="FMN_HYDROXY_ACID_DH_1"/>
    <property type="match status" value="1"/>
</dbReference>
<dbReference type="InterPro" id="IPR012133">
    <property type="entry name" value="Alpha-hydoxy_acid_DH_FMN"/>
</dbReference>
<feature type="binding site" evidence="7">
    <location>
        <position position="178"/>
    </location>
    <ligand>
        <name>glyoxylate</name>
        <dbReference type="ChEBI" id="CHEBI:36655"/>
    </ligand>
</feature>
<dbReference type="PIRSF" id="PIRSF000138">
    <property type="entry name" value="Al-hdrx_acd_dh"/>
    <property type="match status" value="1"/>
</dbReference>
<evidence type="ECO:0000259" key="8">
    <source>
        <dbReference type="PROSITE" id="PS51349"/>
    </source>
</evidence>
<keyword evidence="4" id="KW-0560">Oxidoreductase</keyword>
<comment type="cofactor">
    <cofactor evidence="1">
        <name>FMN</name>
        <dbReference type="ChEBI" id="CHEBI:58210"/>
    </cofactor>
</comment>
<comment type="similarity">
    <text evidence="5">Belongs to the FMN-dependent alpha-hydroxy acid dehydrogenase family.</text>
</comment>
<keyword evidence="10" id="KW-1185">Reference proteome</keyword>
<evidence type="ECO:0000256" key="1">
    <source>
        <dbReference type="ARBA" id="ARBA00001917"/>
    </source>
</evidence>
<feature type="domain" description="FMN hydroxy acid dehydrogenase" evidence="8">
    <location>
        <begin position="11"/>
        <end position="349"/>
    </location>
</feature>
<evidence type="ECO:0000256" key="7">
    <source>
        <dbReference type="PIRSR" id="PIRSR000138-2"/>
    </source>
</evidence>
<protein>
    <submittedName>
        <fullName evidence="9">Alpha-hydroxy-acid oxidizing enzyme</fullName>
    </submittedName>
</protein>
<dbReference type="KEGG" id="boz:DBV39_02740"/>
<dbReference type="GO" id="GO:0004459">
    <property type="term" value="F:L-lactate dehydrogenase (NAD+) activity"/>
    <property type="evidence" value="ECO:0007669"/>
    <property type="project" value="TreeGrafter"/>
</dbReference>
<feature type="binding site" evidence="7">
    <location>
        <position position="244"/>
    </location>
    <ligand>
        <name>glyoxylate</name>
        <dbReference type="ChEBI" id="CHEBI:36655"/>
    </ligand>
</feature>
<feature type="binding site" evidence="7">
    <location>
        <position position="169"/>
    </location>
    <ligand>
        <name>FMN</name>
        <dbReference type="ChEBI" id="CHEBI:58210"/>
    </ligand>
</feature>
<dbReference type="PROSITE" id="PS51349">
    <property type="entry name" value="FMN_HYDROXY_ACID_DH_2"/>
    <property type="match status" value="1"/>
</dbReference>
<dbReference type="GO" id="GO:0010181">
    <property type="term" value="F:FMN binding"/>
    <property type="evidence" value="ECO:0007669"/>
    <property type="project" value="InterPro"/>
</dbReference>
<dbReference type="AlphaFoldDB" id="A0A2R4XG64"/>
<feature type="binding site" evidence="7">
    <location>
        <position position="242"/>
    </location>
    <ligand>
        <name>FMN</name>
        <dbReference type="ChEBI" id="CHEBI:58210"/>
    </ligand>
</feature>
<gene>
    <name evidence="9" type="ORF">DBV39_02740</name>
</gene>
<organism evidence="9 10">
    <name type="scientific">Orrella marina</name>
    <dbReference type="NCBI Taxonomy" id="2163011"/>
    <lineage>
        <taxon>Bacteria</taxon>
        <taxon>Pseudomonadati</taxon>
        <taxon>Pseudomonadota</taxon>
        <taxon>Betaproteobacteria</taxon>
        <taxon>Burkholderiales</taxon>
        <taxon>Alcaligenaceae</taxon>
        <taxon>Orrella</taxon>
    </lineage>
</organism>
<dbReference type="GO" id="GO:0005886">
    <property type="term" value="C:plasma membrane"/>
    <property type="evidence" value="ECO:0007669"/>
    <property type="project" value="TreeGrafter"/>
</dbReference>
<dbReference type="PANTHER" id="PTHR10578:SF107">
    <property type="entry name" value="2-HYDROXYACID OXIDASE 1"/>
    <property type="match status" value="1"/>
</dbReference>
<feature type="binding site" evidence="7">
    <location>
        <position position="119"/>
    </location>
    <ligand>
        <name>FMN</name>
        <dbReference type="ChEBI" id="CHEBI:58210"/>
    </ligand>
</feature>
<evidence type="ECO:0000256" key="4">
    <source>
        <dbReference type="ARBA" id="ARBA00023002"/>
    </source>
</evidence>
<evidence type="ECO:0000313" key="9">
    <source>
        <dbReference type="EMBL" id="AWB32810.1"/>
    </source>
</evidence>
<feature type="binding site" evidence="7">
    <location>
        <position position="143"/>
    </location>
    <ligand>
        <name>glyoxylate</name>
        <dbReference type="ChEBI" id="CHEBI:36655"/>
    </ligand>
</feature>
<feature type="binding site" evidence="7">
    <location>
        <position position="141"/>
    </location>
    <ligand>
        <name>FMN</name>
        <dbReference type="ChEBI" id="CHEBI:58210"/>
    </ligand>
</feature>
<dbReference type="Gene3D" id="3.20.20.70">
    <property type="entry name" value="Aldolase class I"/>
    <property type="match status" value="2"/>
</dbReference>
<feature type="binding site" evidence="7">
    <location>
        <begin position="298"/>
        <end position="299"/>
    </location>
    <ligand>
        <name>FMN</name>
        <dbReference type="ChEBI" id="CHEBI:58210"/>
    </ligand>
</feature>
<dbReference type="CDD" id="cd02809">
    <property type="entry name" value="alpha_hydroxyacid_oxid_FMN"/>
    <property type="match status" value="1"/>
</dbReference>
<name>A0A2R4XG64_9BURK</name>
<keyword evidence="2 7" id="KW-0285">Flavoprotein</keyword>
<reference evidence="9 10" key="1">
    <citation type="submission" date="2018-04" db="EMBL/GenBank/DDBJ databases">
        <title>Bordetella sp. HZ20 isolated from seawater.</title>
        <authorList>
            <person name="Sun C."/>
        </authorList>
    </citation>
    <scope>NUCLEOTIDE SEQUENCE [LARGE SCALE GENOMIC DNA]</scope>
    <source>
        <strain evidence="9 10">HZ20</strain>
    </source>
</reference>
<feature type="binding site" evidence="7">
    <location>
        <begin position="90"/>
        <end position="92"/>
    </location>
    <ligand>
        <name>FMN</name>
        <dbReference type="ChEBI" id="CHEBI:58210"/>
    </ligand>
</feature>
<evidence type="ECO:0000256" key="2">
    <source>
        <dbReference type="ARBA" id="ARBA00022630"/>
    </source>
</evidence>
<proteinExistence type="inferred from homology"/>
<dbReference type="RefSeq" id="WP_108620251.1">
    <property type="nucleotide sequence ID" value="NZ_CP028901.1"/>
</dbReference>
<dbReference type="GO" id="GO:0009060">
    <property type="term" value="P:aerobic respiration"/>
    <property type="evidence" value="ECO:0007669"/>
    <property type="project" value="TreeGrafter"/>
</dbReference>
<sequence length="370" mass="40702">MTVSPSQSTQPAEPTFLTLHEIIQKARQKLNHDNWDYIVGGTETETTVCRNRAAIDALGFRPRVLRDVSNIDTGTQFLGEQLRLPLLLAPVGSLELFAPDSAIAAARAAQQFGIGHMLSSVCLVDFKQVAQAVPHALRMYQLYVHGDPSWVDQRVDEVQQAGCKAFCLTVDSAYYSRRERDLAKRNIRRSNVPGRHHQATLTWKDVERVKSRLHIPLILKGIATAEDARIAADMGVDMIYVSNHGGRQIDHDRGTMDVLPEVVDAVAGRARIVIDGGFNRGTDIVKAIAMGADLVGLGRMQCYGLAADGVAGVVRLLELLETEVRTTMGLLGVTRLSELNPSYLSRQAPVHNSTVLSAFPHLSLDERSFY</sequence>
<feature type="active site" description="Proton acceptor" evidence="6">
    <location>
        <position position="244"/>
    </location>
</feature>
<feature type="binding site" evidence="7">
    <location>
        <position position="37"/>
    </location>
    <ligand>
        <name>glyoxylate</name>
        <dbReference type="ChEBI" id="CHEBI:36655"/>
    </ligand>
</feature>
<feature type="binding site" evidence="7">
    <location>
        <position position="247"/>
    </location>
    <ligand>
        <name>glyoxylate</name>
        <dbReference type="ChEBI" id="CHEBI:36655"/>
    </ligand>
</feature>
<dbReference type="InterPro" id="IPR000262">
    <property type="entry name" value="FMN-dep_DH"/>
</dbReference>
<dbReference type="InterPro" id="IPR008259">
    <property type="entry name" value="FMN_hydac_DH_AS"/>
</dbReference>
<evidence type="ECO:0000313" key="10">
    <source>
        <dbReference type="Proteomes" id="UP000244571"/>
    </source>
</evidence>
<evidence type="ECO:0000256" key="5">
    <source>
        <dbReference type="ARBA" id="ARBA00024042"/>
    </source>
</evidence>
<dbReference type="Pfam" id="PF01070">
    <property type="entry name" value="FMN_dh"/>
    <property type="match status" value="2"/>
</dbReference>
<dbReference type="Proteomes" id="UP000244571">
    <property type="component" value="Chromosome"/>
</dbReference>
<accession>A0A2R4XG64</accession>
<keyword evidence="3 7" id="KW-0288">FMN</keyword>